<feature type="transmembrane region" description="Helical" evidence="2">
    <location>
        <begin position="42"/>
        <end position="65"/>
    </location>
</feature>
<feature type="compositionally biased region" description="Polar residues" evidence="1">
    <location>
        <begin position="120"/>
        <end position="144"/>
    </location>
</feature>
<keyword evidence="2" id="KW-0812">Transmembrane</keyword>
<dbReference type="PROSITE" id="PS51782">
    <property type="entry name" value="LYSM"/>
    <property type="match status" value="1"/>
</dbReference>
<organism evidence="4 5">
    <name type="scientific">Enterococcus sulfureus ATCC 49903</name>
    <dbReference type="NCBI Taxonomy" id="1140003"/>
    <lineage>
        <taxon>Bacteria</taxon>
        <taxon>Bacillati</taxon>
        <taxon>Bacillota</taxon>
        <taxon>Bacilli</taxon>
        <taxon>Lactobacillales</taxon>
        <taxon>Enterococcaceae</taxon>
        <taxon>Enterococcus</taxon>
    </lineage>
</organism>
<reference evidence="4 5" key="1">
    <citation type="submission" date="2013-03" db="EMBL/GenBank/DDBJ databases">
        <title>The Genome Sequence of Enterococcus sulfureus ATCC_49903 (PacBio/Illumina hybrid assembly).</title>
        <authorList>
            <consortium name="The Broad Institute Genomics Platform"/>
            <consortium name="The Broad Institute Genome Sequencing Center for Infectious Disease"/>
            <person name="Earl A."/>
            <person name="Russ C."/>
            <person name="Gilmore M."/>
            <person name="Surin D."/>
            <person name="Walker B."/>
            <person name="Young S."/>
            <person name="Zeng Q."/>
            <person name="Gargeya S."/>
            <person name="Fitzgerald M."/>
            <person name="Haas B."/>
            <person name="Abouelleil A."/>
            <person name="Allen A.W."/>
            <person name="Alvarado L."/>
            <person name="Arachchi H.M."/>
            <person name="Berlin A.M."/>
            <person name="Chapman S.B."/>
            <person name="Gainer-Dewar J."/>
            <person name="Goldberg J."/>
            <person name="Griggs A."/>
            <person name="Gujja S."/>
            <person name="Hansen M."/>
            <person name="Howarth C."/>
            <person name="Imamovic A."/>
            <person name="Ireland A."/>
            <person name="Larimer J."/>
            <person name="McCowan C."/>
            <person name="Murphy C."/>
            <person name="Pearson M."/>
            <person name="Poon T.W."/>
            <person name="Priest M."/>
            <person name="Roberts A."/>
            <person name="Saif S."/>
            <person name="Shea T."/>
            <person name="Sisk P."/>
            <person name="Sykes S."/>
            <person name="Wortman J."/>
            <person name="Nusbaum C."/>
            <person name="Birren B."/>
        </authorList>
    </citation>
    <scope>NUCLEOTIDE SEQUENCE [LARGE SCALE GENOMIC DNA]</scope>
    <source>
        <strain evidence="4 5">ATCC 49903</strain>
    </source>
</reference>
<dbReference type="EMBL" id="ASWO01000005">
    <property type="protein sequence ID" value="EOT84150.1"/>
    <property type="molecule type" value="Genomic_DNA"/>
</dbReference>
<keyword evidence="5" id="KW-1185">Reference proteome</keyword>
<sequence length="194" mass="21076">MNKRSNRSDEQKEPWEQPIYEEETQENASRSNQYHQKRGNTLFLSIVLFLLFLCVAIPTVVGIWVHQQKTEAASLVSSSSSEVAKASSSTTTTTKTSSTETESTSSTEMTSETVGETQTEETLPSSDESSQVSVPEETTPSSSAVAGETIEVLSGEGPNQIAARAGISVEKLLQLNGMSMDNFFFAPGQQVRIK</sequence>
<dbReference type="Gene3D" id="3.10.350.10">
    <property type="entry name" value="LysM domain"/>
    <property type="match status" value="1"/>
</dbReference>
<feature type="region of interest" description="Disordered" evidence="1">
    <location>
        <begin position="1"/>
        <end position="32"/>
    </location>
</feature>
<dbReference type="SMART" id="SM00257">
    <property type="entry name" value="LysM"/>
    <property type="match status" value="1"/>
</dbReference>
<keyword evidence="2" id="KW-1133">Transmembrane helix</keyword>
<evidence type="ECO:0000256" key="1">
    <source>
        <dbReference type="SAM" id="MobiDB-lite"/>
    </source>
</evidence>
<feature type="compositionally biased region" description="Basic and acidic residues" evidence="1">
    <location>
        <begin position="1"/>
        <end position="15"/>
    </location>
</feature>
<dbReference type="eggNOG" id="COG1388">
    <property type="taxonomic scope" value="Bacteria"/>
</dbReference>
<dbReference type="Proteomes" id="UP000015961">
    <property type="component" value="Unassembled WGS sequence"/>
</dbReference>
<dbReference type="RefSeq" id="WP_016185256.1">
    <property type="nucleotide sequence ID" value="NZ_ASWO01000005.1"/>
</dbReference>
<dbReference type="STRING" id="1140003.OMY_00801"/>
<evidence type="ECO:0000259" key="3">
    <source>
        <dbReference type="PROSITE" id="PS51782"/>
    </source>
</evidence>
<feature type="domain" description="LysM" evidence="3">
    <location>
        <begin position="148"/>
        <end position="193"/>
    </location>
</feature>
<dbReference type="PATRIC" id="fig|1140003.3.peg.759"/>
<evidence type="ECO:0000256" key="2">
    <source>
        <dbReference type="SAM" id="Phobius"/>
    </source>
</evidence>
<gene>
    <name evidence="4" type="ORF">I573_01877</name>
</gene>
<name>S0KT79_9ENTE</name>
<keyword evidence="2" id="KW-0472">Membrane</keyword>
<comment type="caution">
    <text evidence="4">The sequence shown here is derived from an EMBL/GenBank/DDBJ whole genome shotgun (WGS) entry which is preliminary data.</text>
</comment>
<dbReference type="InterPro" id="IPR049981">
    <property type="entry name" value="SPy_0802-like"/>
</dbReference>
<dbReference type="Pfam" id="PF01476">
    <property type="entry name" value="LysM"/>
    <property type="match status" value="1"/>
</dbReference>
<evidence type="ECO:0000313" key="4">
    <source>
        <dbReference type="EMBL" id="EOT84150.1"/>
    </source>
</evidence>
<feature type="region of interest" description="Disordered" evidence="1">
    <location>
        <begin position="75"/>
        <end position="145"/>
    </location>
</feature>
<dbReference type="InterPro" id="IPR036779">
    <property type="entry name" value="LysM_dom_sf"/>
</dbReference>
<dbReference type="OrthoDB" id="2199940at2"/>
<feature type="compositionally biased region" description="Low complexity" evidence="1">
    <location>
        <begin position="75"/>
        <end position="117"/>
    </location>
</feature>
<dbReference type="AlphaFoldDB" id="S0KT79"/>
<dbReference type="NCBIfam" id="NF042931">
    <property type="entry name" value="SAG1386_EF1546"/>
    <property type="match status" value="1"/>
</dbReference>
<protein>
    <recommendedName>
        <fullName evidence="3">LysM domain-containing protein</fullName>
    </recommendedName>
</protein>
<evidence type="ECO:0000313" key="5">
    <source>
        <dbReference type="Proteomes" id="UP000015961"/>
    </source>
</evidence>
<proteinExistence type="predicted"/>
<dbReference type="InterPro" id="IPR018392">
    <property type="entry name" value="LysM"/>
</dbReference>
<accession>S0KT79</accession>